<keyword evidence="3 6" id="KW-0808">Transferase</keyword>
<evidence type="ECO:0000256" key="2">
    <source>
        <dbReference type="ARBA" id="ARBA00022676"/>
    </source>
</evidence>
<dbReference type="PANTHER" id="PTHR43179">
    <property type="entry name" value="RHAMNOSYLTRANSFERASE WBBL"/>
    <property type="match status" value="1"/>
</dbReference>
<dbReference type="SUPFAM" id="SSF53756">
    <property type="entry name" value="UDP-Glycosyltransferase/glycogen phosphorylase"/>
    <property type="match status" value="1"/>
</dbReference>
<comment type="caution">
    <text evidence="6">The sequence shown here is derived from an EMBL/GenBank/DDBJ whole genome shotgun (WGS) entry which is preliminary data.</text>
</comment>
<proteinExistence type="inferred from homology"/>
<dbReference type="Pfam" id="PF13692">
    <property type="entry name" value="Glyco_trans_1_4"/>
    <property type="match status" value="1"/>
</dbReference>
<evidence type="ECO:0000313" key="7">
    <source>
        <dbReference type="Proteomes" id="UP000321485"/>
    </source>
</evidence>
<evidence type="ECO:0000256" key="1">
    <source>
        <dbReference type="ARBA" id="ARBA00006739"/>
    </source>
</evidence>
<gene>
    <name evidence="6" type="ORF">ATF69_0282</name>
</gene>
<dbReference type="CDD" id="cd04186">
    <property type="entry name" value="GT_2_like_c"/>
    <property type="match status" value="1"/>
</dbReference>
<feature type="domain" description="Glycosyltransferase 2-like" evidence="5">
    <location>
        <begin position="518"/>
        <end position="688"/>
    </location>
</feature>
<dbReference type="Proteomes" id="UP000321485">
    <property type="component" value="Unassembled WGS sequence"/>
</dbReference>
<reference evidence="6 7" key="1">
    <citation type="journal article" date="2015" name="Stand. Genomic Sci.">
        <title>Genomic Encyclopedia of Bacterial and Archaeal Type Strains, Phase III: the genomes of soil and plant-associated and newly described type strains.</title>
        <authorList>
            <person name="Whitman W.B."/>
            <person name="Woyke T."/>
            <person name="Klenk H.P."/>
            <person name="Zhou Y."/>
            <person name="Lilburn T.G."/>
            <person name="Beck B.J."/>
            <person name="De Vos P."/>
            <person name="Vandamme P."/>
            <person name="Eisen J.A."/>
            <person name="Garrity G."/>
            <person name="Hugenholtz P."/>
            <person name="Kyrpides N.C."/>
        </authorList>
    </citation>
    <scope>NUCLEOTIDE SEQUENCE [LARGE SCALE GENOMIC DNA]</scope>
    <source>
        <strain evidence="6 7">DSM 64</strain>
    </source>
</reference>
<protein>
    <submittedName>
        <fullName evidence="6">GT2 family glycosyltransferase</fullName>
    </submittedName>
</protein>
<accession>A0A561XY02</accession>
<evidence type="ECO:0000313" key="6">
    <source>
        <dbReference type="EMBL" id="TWG40993.1"/>
    </source>
</evidence>
<dbReference type="Gene3D" id="3.40.50.2000">
    <property type="entry name" value="Glycogen Phosphorylase B"/>
    <property type="match status" value="1"/>
</dbReference>
<keyword evidence="2" id="KW-0328">Glycosyltransferase</keyword>
<dbReference type="AlphaFoldDB" id="A0A561XY02"/>
<dbReference type="GO" id="GO:0016757">
    <property type="term" value="F:glycosyltransferase activity"/>
    <property type="evidence" value="ECO:0007669"/>
    <property type="project" value="UniProtKB-KW"/>
</dbReference>
<dbReference type="Pfam" id="PF00535">
    <property type="entry name" value="Glycos_transf_2"/>
    <property type="match status" value="1"/>
</dbReference>
<feature type="region of interest" description="Disordered" evidence="4">
    <location>
        <begin position="1"/>
        <end position="29"/>
    </location>
</feature>
<sequence length="772" mass="88461">MKPESDESENLLPTPAHGNAIGDPEGPRQCPSCGEMAVMRQAITQLEQELITSRETIASRDIAIDWLKKEAEAAKMALEWRRKSLKYLLIDLMYLLADRSPIARTLGNLLLPRRLKRRLHAESLRNQFQEVPLLRPLAAPLVGEKCNDKIDIVCFANIEWSARYQRPQQMMSQFAAHGHRVFYIVRSGMPERRAPYELRQVAERIFEVCLAFSEYEDFYSVKMSATNLKAGNESFSRLALDAKIRAALVVVHLSYWTGLALDLQKSRSWRVQYDCMDEWADFPDIGEQLIKEEEVLVRSADLVTVTASVLKKKWMDQGIDCLLVRNAVDYDFFFDRCTENNLLAHLKKPIIGFYGALAPWIDFSLLHFLAEKRPSWNFVLVGDRFVKDLADLDRMSNVHLTGRKPYEDMPRYLHGFDVCLIPFKLNKVTHAVDPVKFYEFMSAGKPVVSVPLEEMAIYQDYVYFATEFEDFLAKIEIALAEIDSVLVERRKELARENDWRHRYIATQEAIKGLYGKCSIVIVSFNNAELTRQCIESVVSWTTYPNYELIIVDNASSDGTGAMLQEIQSRYAMVKVLINKSNRGFAAANNQGITLAEGEYIVLLNNDTVVTGDWLEAMLRHLEDEKIGMVGPVTNSIGNEAKINTSYINLEQMHEFASGYTVAHAGRHFDISMLAMFCVAMRRHVFNEIGDLDEMFGLGMFEDDDYSRRMHAAGYRTVCAEDAFIHHYGQASFGKLIETGEYQAIWDRNQAYFESKWGAWKPHTHNRQPGRPE</sequence>
<dbReference type="EMBL" id="VJWE01000002">
    <property type="protein sequence ID" value="TWG40993.1"/>
    <property type="molecule type" value="Genomic_DNA"/>
</dbReference>
<evidence type="ECO:0000256" key="3">
    <source>
        <dbReference type="ARBA" id="ARBA00022679"/>
    </source>
</evidence>
<dbReference type="SUPFAM" id="SSF53448">
    <property type="entry name" value="Nucleotide-diphospho-sugar transferases"/>
    <property type="match status" value="1"/>
</dbReference>
<dbReference type="Gene3D" id="3.90.550.10">
    <property type="entry name" value="Spore Coat Polysaccharide Biosynthesis Protein SpsA, Chain A"/>
    <property type="match status" value="1"/>
</dbReference>
<dbReference type="RefSeq" id="WP_146869673.1">
    <property type="nucleotide sequence ID" value="NZ_VJWE01000002.1"/>
</dbReference>
<dbReference type="InterPro" id="IPR001173">
    <property type="entry name" value="Glyco_trans_2-like"/>
</dbReference>
<comment type="similarity">
    <text evidence="1">Belongs to the glycosyltransferase 2 family.</text>
</comment>
<name>A0A561XY02_ACIDE</name>
<evidence type="ECO:0000259" key="5">
    <source>
        <dbReference type="Pfam" id="PF00535"/>
    </source>
</evidence>
<dbReference type="GeneID" id="51109364"/>
<dbReference type="InterPro" id="IPR029044">
    <property type="entry name" value="Nucleotide-diphossugar_trans"/>
</dbReference>
<dbReference type="PANTHER" id="PTHR43179:SF12">
    <property type="entry name" value="GALACTOFURANOSYLTRANSFERASE GLFT2"/>
    <property type="match status" value="1"/>
</dbReference>
<evidence type="ECO:0000256" key="4">
    <source>
        <dbReference type="SAM" id="MobiDB-lite"/>
    </source>
</evidence>
<organism evidence="6 7">
    <name type="scientific">Acidovorax delafieldii</name>
    <name type="common">Pseudomonas delafieldii</name>
    <dbReference type="NCBI Taxonomy" id="47920"/>
    <lineage>
        <taxon>Bacteria</taxon>
        <taxon>Pseudomonadati</taxon>
        <taxon>Pseudomonadota</taxon>
        <taxon>Betaproteobacteria</taxon>
        <taxon>Burkholderiales</taxon>
        <taxon>Comamonadaceae</taxon>
        <taxon>Acidovorax</taxon>
    </lineage>
</organism>